<organism evidence="1 2">
    <name type="scientific">Eumeta variegata</name>
    <name type="common">Bagworm moth</name>
    <name type="synonym">Eumeta japonica</name>
    <dbReference type="NCBI Taxonomy" id="151549"/>
    <lineage>
        <taxon>Eukaryota</taxon>
        <taxon>Metazoa</taxon>
        <taxon>Ecdysozoa</taxon>
        <taxon>Arthropoda</taxon>
        <taxon>Hexapoda</taxon>
        <taxon>Insecta</taxon>
        <taxon>Pterygota</taxon>
        <taxon>Neoptera</taxon>
        <taxon>Endopterygota</taxon>
        <taxon>Lepidoptera</taxon>
        <taxon>Glossata</taxon>
        <taxon>Ditrysia</taxon>
        <taxon>Tineoidea</taxon>
        <taxon>Psychidae</taxon>
        <taxon>Oiketicinae</taxon>
        <taxon>Eumeta</taxon>
    </lineage>
</organism>
<gene>
    <name evidence="1" type="ORF">EVAR_5146_1</name>
</gene>
<sequence>MYDARVGHLLSVVTPNRVVRTTRVTAVYYRHCLNSLNFTKDGLARCSRNTGSLNSSNTVKLGDDRLDVTL</sequence>
<protein>
    <submittedName>
        <fullName evidence="1">Uncharacterized protein</fullName>
    </submittedName>
</protein>
<accession>A0A4C1SXG0</accession>
<dbReference type="AlphaFoldDB" id="A0A4C1SXG0"/>
<keyword evidence="2" id="KW-1185">Reference proteome</keyword>
<name>A0A4C1SXG0_EUMVA</name>
<evidence type="ECO:0000313" key="1">
    <source>
        <dbReference type="EMBL" id="GBP05858.1"/>
    </source>
</evidence>
<comment type="caution">
    <text evidence="1">The sequence shown here is derived from an EMBL/GenBank/DDBJ whole genome shotgun (WGS) entry which is preliminary data.</text>
</comment>
<evidence type="ECO:0000313" key="2">
    <source>
        <dbReference type="Proteomes" id="UP000299102"/>
    </source>
</evidence>
<dbReference type="Proteomes" id="UP000299102">
    <property type="component" value="Unassembled WGS sequence"/>
</dbReference>
<dbReference type="EMBL" id="BGZK01000019">
    <property type="protein sequence ID" value="GBP05858.1"/>
    <property type="molecule type" value="Genomic_DNA"/>
</dbReference>
<proteinExistence type="predicted"/>
<reference evidence="1 2" key="1">
    <citation type="journal article" date="2019" name="Commun. Biol.">
        <title>The bagworm genome reveals a unique fibroin gene that provides high tensile strength.</title>
        <authorList>
            <person name="Kono N."/>
            <person name="Nakamura H."/>
            <person name="Ohtoshi R."/>
            <person name="Tomita M."/>
            <person name="Numata K."/>
            <person name="Arakawa K."/>
        </authorList>
    </citation>
    <scope>NUCLEOTIDE SEQUENCE [LARGE SCALE GENOMIC DNA]</scope>
</reference>